<evidence type="ECO:0000313" key="1">
    <source>
        <dbReference type="EMBL" id="AHC40207.1"/>
    </source>
</evidence>
<gene>
    <name evidence="1" type="ORF">OVS_01500</name>
</gene>
<evidence type="ECO:0000313" key="2">
    <source>
        <dbReference type="Proteomes" id="UP000018745"/>
    </source>
</evidence>
<keyword evidence="2" id="KW-1185">Reference proteome</keyword>
<dbReference type="RefSeq" id="WP_024071086.1">
    <property type="nucleotide sequence ID" value="NC_023062.1"/>
</dbReference>
<dbReference type="EMBL" id="CP006935">
    <property type="protein sequence ID" value="AHC40207.1"/>
    <property type="molecule type" value="Genomic_DNA"/>
</dbReference>
<name>A0ABN4BMV7_9MOLU</name>
<proteinExistence type="predicted"/>
<accession>A0ABN4BMV7</accession>
<sequence length="210" mass="23308">MILALKALIGVAVTGMGAIVPMAIKQAGGDIGVTQQVAEFLRGSKTLQEIQKQVAENKALSKKHANISLALGTLSVKKCQLMQNHKNPNNWFNSLYGCKLDDNKFEFYYLGSEHSIANADSSSLIKKVTSVDYQRSWNWDGSDAHLQLTLEDGSKVDWLIFANSGWEYFKNVKLEDSCKIVTPMAGRDLLRCELKDSKDGSSFVYAFSIF</sequence>
<dbReference type="Proteomes" id="UP000018745">
    <property type="component" value="Chromosome"/>
</dbReference>
<reference evidence="1 2" key="1">
    <citation type="journal article" date="2014" name="Genome Announc.">
        <title>Complete Genome Sequence of Mycoplasma ovis Strain Michigan, a Hemoplasma of Sheep with Two Distinct 16S rRNA Genes.</title>
        <authorList>
            <person name="Deshuillers P.L."/>
            <person name="Santos A.P."/>
            <person name="do Nascimento N.C."/>
            <person name="Hampel J.A."/>
            <person name="Bergin I.L."/>
            <person name="Dyson M.C."/>
            <person name="Messick J.B."/>
        </authorList>
    </citation>
    <scope>NUCLEOTIDE SEQUENCE [LARGE SCALE GENOMIC DNA]</scope>
    <source>
        <strain evidence="1 2">Michigan</strain>
    </source>
</reference>
<organism evidence="1 2">
    <name type="scientific">Mycoplasma ovis str. Michigan</name>
    <dbReference type="NCBI Taxonomy" id="1415773"/>
    <lineage>
        <taxon>Bacteria</taxon>
        <taxon>Bacillati</taxon>
        <taxon>Mycoplasmatota</taxon>
        <taxon>Mollicutes</taxon>
        <taxon>Mycoplasmataceae</taxon>
        <taxon>Mycoplasma</taxon>
    </lineage>
</organism>
<protein>
    <submittedName>
        <fullName evidence="1">Uncharacterized protein</fullName>
    </submittedName>
</protein>